<dbReference type="InterPro" id="IPR039772">
    <property type="entry name" value="Bin3-like"/>
</dbReference>
<reference evidence="8" key="1">
    <citation type="submission" date="2021-07" db="EMBL/GenBank/DDBJ databases">
        <authorList>
            <person name="Branca A.L. A."/>
        </authorList>
    </citation>
    <scope>NUCLEOTIDE SEQUENCE</scope>
</reference>
<accession>A0A9W4I9V0</accession>
<organism evidence="8 9">
    <name type="scientific">Penicillium salamii</name>
    <dbReference type="NCBI Taxonomy" id="1612424"/>
    <lineage>
        <taxon>Eukaryota</taxon>
        <taxon>Fungi</taxon>
        <taxon>Dikarya</taxon>
        <taxon>Ascomycota</taxon>
        <taxon>Pezizomycotina</taxon>
        <taxon>Eurotiomycetes</taxon>
        <taxon>Eurotiomycetidae</taxon>
        <taxon>Eurotiales</taxon>
        <taxon>Aspergillaceae</taxon>
        <taxon>Penicillium</taxon>
    </lineage>
</organism>
<evidence type="ECO:0000256" key="3">
    <source>
        <dbReference type="ARBA" id="ARBA00022679"/>
    </source>
</evidence>
<dbReference type="InterPro" id="IPR029063">
    <property type="entry name" value="SAM-dependent_MTases_sf"/>
</dbReference>
<evidence type="ECO:0000313" key="8">
    <source>
        <dbReference type="EMBL" id="CAG8248640.1"/>
    </source>
</evidence>
<comment type="caution">
    <text evidence="8">The sequence shown here is derived from an EMBL/GenBank/DDBJ whole genome shotgun (WGS) entry which is preliminary data.</text>
</comment>
<evidence type="ECO:0000256" key="6">
    <source>
        <dbReference type="RuleBase" id="RU367087"/>
    </source>
</evidence>
<protein>
    <recommendedName>
        <fullName evidence="6">RNA methyltransferase</fullName>
        <ecNumber evidence="6">2.1.1.-</ecNumber>
    </recommendedName>
</protein>
<dbReference type="SUPFAM" id="SSF53335">
    <property type="entry name" value="S-adenosyl-L-methionine-dependent methyltransferases"/>
    <property type="match status" value="1"/>
</dbReference>
<proteinExistence type="inferred from homology"/>
<dbReference type="Pfam" id="PF06859">
    <property type="entry name" value="Bin3"/>
    <property type="match status" value="1"/>
</dbReference>
<sequence length="265" mass="29761">MICDHVPCLGDRDPHTRQNFGEIIRLHCLQNMSEACHSPPAAPAVELSKAERFKATHLAARHGNYHQYYTKFRAPTVPDERLSILPADILRNARVIDLGCNAGKLTHEVMAHCGAAASVGVDIDPWLVEQAKAAYPDGPCTFEHFDFVDASAYTGTALGKFDVVLLLSVTKWIHLNNGDSGILRLFAHIQSILNDGGYLVMEPQPMSNYARASRKNKELREAYKTIQIRPPFEDELKAQGFERLLKFERDEEGFARPVHVWKKLS</sequence>
<dbReference type="GO" id="GO:0008173">
    <property type="term" value="F:RNA methyltransferase activity"/>
    <property type="evidence" value="ECO:0007669"/>
    <property type="project" value="UniProtKB-UniRule"/>
</dbReference>
<dbReference type="PANTHER" id="PTHR12315">
    <property type="entry name" value="BICOID-INTERACTING PROTEIN RELATED"/>
    <property type="match status" value="1"/>
</dbReference>
<evidence type="ECO:0000256" key="1">
    <source>
        <dbReference type="ARBA" id="ARBA00008361"/>
    </source>
</evidence>
<evidence type="ECO:0000256" key="4">
    <source>
        <dbReference type="ARBA" id="ARBA00022691"/>
    </source>
</evidence>
<dbReference type="EMBL" id="CAJVPD010000025">
    <property type="protein sequence ID" value="CAG8248640.1"/>
    <property type="molecule type" value="Genomic_DNA"/>
</dbReference>
<dbReference type="GO" id="GO:0008171">
    <property type="term" value="F:O-methyltransferase activity"/>
    <property type="evidence" value="ECO:0007669"/>
    <property type="project" value="UniProtKB-UniRule"/>
</dbReference>
<keyword evidence="4 5" id="KW-0949">S-adenosyl-L-methionine</keyword>
<evidence type="ECO:0000313" key="9">
    <source>
        <dbReference type="Proteomes" id="UP001152592"/>
    </source>
</evidence>
<dbReference type="Gene3D" id="3.40.50.150">
    <property type="entry name" value="Vaccinia Virus protein VP39"/>
    <property type="match status" value="1"/>
</dbReference>
<name>A0A9W4I9V0_9EURO</name>
<dbReference type="EC" id="2.1.1.-" evidence="6"/>
<comment type="similarity">
    <text evidence="1 6">Belongs to the methyltransferase superfamily.</text>
</comment>
<evidence type="ECO:0000259" key="7">
    <source>
        <dbReference type="PROSITE" id="PS51515"/>
    </source>
</evidence>
<dbReference type="InterPro" id="IPR024160">
    <property type="entry name" value="BIN3_SAM-bd_dom"/>
</dbReference>
<dbReference type="GO" id="GO:0032259">
    <property type="term" value="P:methylation"/>
    <property type="evidence" value="ECO:0007669"/>
    <property type="project" value="UniProtKB-KW"/>
</dbReference>
<dbReference type="AlphaFoldDB" id="A0A9W4I9V0"/>
<feature type="domain" description="Bin3-type SAM" evidence="7">
    <location>
        <begin position="1"/>
        <end position="265"/>
    </location>
</feature>
<gene>
    <name evidence="8" type="ORF">PSALAMII_LOCUS661</name>
</gene>
<dbReference type="InterPro" id="IPR010675">
    <property type="entry name" value="Bin3_C"/>
</dbReference>
<keyword evidence="3 6" id="KW-0808">Transferase</keyword>
<dbReference type="OrthoDB" id="540004at2759"/>
<dbReference type="CDD" id="cd02440">
    <property type="entry name" value="AdoMet_MTases"/>
    <property type="match status" value="1"/>
</dbReference>
<dbReference type="Proteomes" id="UP001152592">
    <property type="component" value="Unassembled WGS sequence"/>
</dbReference>
<evidence type="ECO:0000256" key="2">
    <source>
        <dbReference type="ARBA" id="ARBA00022603"/>
    </source>
</evidence>
<evidence type="ECO:0000256" key="5">
    <source>
        <dbReference type="PROSITE-ProRule" id="PRU00848"/>
    </source>
</evidence>
<dbReference type="PROSITE" id="PS51515">
    <property type="entry name" value="BIN3_SAM"/>
    <property type="match status" value="1"/>
</dbReference>
<keyword evidence="2 6" id="KW-0489">Methyltransferase</keyword>
<dbReference type="PANTHER" id="PTHR12315:SF0">
    <property type="entry name" value="7SK SNRNA METHYLPHOSPHATE CAPPING ENZYME"/>
    <property type="match status" value="1"/>
</dbReference>